<gene>
    <name evidence="3" type="ORF">MM415A01256_0016</name>
    <name evidence="2" type="ORF">MM415A06138_0007</name>
</gene>
<reference evidence="3" key="1">
    <citation type="submission" date="2020-03" db="EMBL/GenBank/DDBJ databases">
        <title>The deep terrestrial virosphere.</title>
        <authorList>
            <person name="Holmfeldt K."/>
            <person name="Nilsson E."/>
            <person name="Simone D."/>
            <person name="Lopez-Fernandez M."/>
            <person name="Wu X."/>
            <person name="de Brujin I."/>
            <person name="Lundin D."/>
            <person name="Andersson A."/>
            <person name="Bertilsson S."/>
            <person name="Dopson M."/>
        </authorList>
    </citation>
    <scope>NUCLEOTIDE SEQUENCE</scope>
    <source>
        <strain evidence="3">MM415A01256</strain>
        <strain evidence="2">MM415A06138</strain>
    </source>
</reference>
<protein>
    <submittedName>
        <fullName evidence="3">Uncharacterized protein</fullName>
    </submittedName>
</protein>
<evidence type="ECO:0000313" key="3">
    <source>
        <dbReference type="EMBL" id="QJA77634.1"/>
    </source>
</evidence>
<proteinExistence type="predicted"/>
<keyword evidence="1" id="KW-0175">Coiled coil</keyword>
<dbReference type="EMBL" id="MT141629">
    <property type="protein sequence ID" value="QJA68574.1"/>
    <property type="molecule type" value="Genomic_DNA"/>
</dbReference>
<name>A0A6M3K796_9ZZZZ</name>
<organism evidence="3">
    <name type="scientific">viral metagenome</name>
    <dbReference type="NCBI Taxonomy" id="1070528"/>
    <lineage>
        <taxon>unclassified sequences</taxon>
        <taxon>metagenomes</taxon>
        <taxon>organismal metagenomes</taxon>
    </lineage>
</organism>
<dbReference type="EMBL" id="MT142293">
    <property type="protein sequence ID" value="QJA77634.1"/>
    <property type="molecule type" value="Genomic_DNA"/>
</dbReference>
<evidence type="ECO:0000313" key="2">
    <source>
        <dbReference type="EMBL" id="QJA68574.1"/>
    </source>
</evidence>
<evidence type="ECO:0000256" key="1">
    <source>
        <dbReference type="SAM" id="Coils"/>
    </source>
</evidence>
<accession>A0A6M3K796</accession>
<dbReference type="AlphaFoldDB" id="A0A6M3K796"/>
<sequence>MTDEQKERASSGRKGVDPYIVTCIRKWLVDCREKAIKFETGDSCKVSGINYLLSLIDKQPSEEERKPIVVSTLHLRQKTKKELRLMKKLTRLEREMEAIRKASALRRDDGLYRRGSFGG</sequence>
<feature type="coiled-coil region" evidence="1">
    <location>
        <begin position="75"/>
        <end position="102"/>
    </location>
</feature>